<organism evidence="10 11">
    <name type="scientific">Ascodesmis nigricans</name>
    <dbReference type="NCBI Taxonomy" id="341454"/>
    <lineage>
        <taxon>Eukaryota</taxon>
        <taxon>Fungi</taxon>
        <taxon>Dikarya</taxon>
        <taxon>Ascomycota</taxon>
        <taxon>Pezizomycotina</taxon>
        <taxon>Pezizomycetes</taxon>
        <taxon>Pezizales</taxon>
        <taxon>Ascodesmidaceae</taxon>
        <taxon>Ascodesmis</taxon>
    </lineage>
</organism>
<keyword evidence="11" id="KW-1185">Reference proteome</keyword>
<sequence length="584" mass="62866">MSEVRGSTAHGDVSGSDYSGAAVTDLNTKNESESSGSSTDVSFNEQTNYVPRRRIVMIFLTCASVDMVALIDQTTLAVALSIIGSALHAGRQASWIANAYFLTSTSFQLIYGRLSDIWSRKLVLLSGLFIFFFGSLAASLAQTAPQLIAFRAITGVGGGGLMTVAQIIVSDVVSLRERGKYQGILGAVVALSNGVGPVIGGALVSQSEESWRWIFRLNLPLTLITTACVFFFMPLRPVEGSWKKKLKAVDFIGAALTLACSALLVLGFTWAGADYAWDSAHVLGTLIGGVATGVLFILHQWKLSPLPLMPLYIFRQKVVVGAVLTMFVNGWNFVVQVYYIPSFYQLAFGYSPIKAGTLLLPLVLVQTASSTLSGLMVTWTGRYKELILFGWVLWAVGLGLFSTINENTSLGKQVGYSMLTGFGIGHTLQPSLVAIQAGVARADMAVVTSTRNFVRNLGGTLGLAIAGTLLNNHLVDALQPLGLSSSEIVVIIDSPLSRLDGTPHDDRLRMAVLDGYRHGFRIIFILGAALAALATLLAFWLLPNIPLDRNDDEEQKTIAKLRIEEEKMRRKEKEGDGSTGTSAV</sequence>
<evidence type="ECO:0000313" key="10">
    <source>
        <dbReference type="EMBL" id="TGZ80667.1"/>
    </source>
</evidence>
<dbReference type="Gene3D" id="1.20.1720.10">
    <property type="entry name" value="Multidrug resistance protein D"/>
    <property type="match status" value="1"/>
</dbReference>
<protein>
    <submittedName>
        <fullName evidence="10">MFS drug transporter</fullName>
    </submittedName>
</protein>
<dbReference type="STRING" id="341454.A0A4S2MVR1"/>
<comment type="subcellular location">
    <subcellularLocation>
        <location evidence="1">Endomembrane system</location>
        <topology evidence="1">Multi-pass membrane protein</topology>
    </subcellularLocation>
</comment>
<evidence type="ECO:0000313" key="11">
    <source>
        <dbReference type="Proteomes" id="UP000298138"/>
    </source>
</evidence>
<dbReference type="PANTHER" id="PTHR23501">
    <property type="entry name" value="MAJOR FACILITATOR SUPERFAMILY"/>
    <property type="match status" value="1"/>
</dbReference>
<evidence type="ECO:0000256" key="2">
    <source>
        <dbReference type="ARBA" id="ARBA00008335"/>
    </source>
</evidence>
<dbReference type="InterPro" id="IPR020846">
    <property type="entry name" value="MFS_dom"/>
</dbReference>
<dbReference type="Gene3D" id="1.20.1250.20">
    <property type="entry name" value="MFS general substrate transporter like domains"/>
    <property type="match status" value="1"/>
</dbReference>
<dbReference type="FunFam" id="1.20.1720.10:FF:000013">
    <property type="entry name" value="Related to multidrug resistance proteins"/>
    <property type="match status" value="1"/>
</dbReference>
<feature type="domain" description="Major facilitator superfamily (MFS) profile" evidence="9">
    <location>
        <begin position="58"/>
        <end position="546"/>
    </location>
</feature>
<accession>A0A4S2MVR1</accession>
<feature type="transmembrane region" description="Helical" evidence="8">
    <location>
        <begin position="386"/>
        <end position="404"/>
    </location>
</feature>
<proteinExistence type="inferred from homology"/>
<evidence type="ECO:0000256" key="7">
    <source>
        <dbReference type="SAM" id="MobiDB-lite"/>
    </source>
</evidence>
<dbReference type="Proteomes" id="UP000298138">
    <property type="component" value="Unassembled WGS sequence"/>
</dbReference>
<dbReference type="OrthoDB" id="6770063at2759"/>
<evidence type="ECO:0000259" key="9">
    <source>
        <dbReference type="PROSITE" id="PS50850"/>
    </source>
</evidence>
<dbReference type="SUPFAM" id="SSF103473">
    <property type="entry name" value="MFS general substrate transporter"/>
    <property type="match status" value="1"/>
</dbReference>
<feature type="compositionally biased region" description="Basic and acidic residues" evidence="7">
    <location>
        <begin position="564"/>
        <end position="576"/>
    </location>
</feature>
<feature type="transmembrane region" description="Helical" evidence="8">
    <location>
        <begin position="279"/>
        <end position="298"/>
    </location>
</feature>
<dbReference type="PRINTS" id="PR01036">
    <property type="entry name" value="TCRTETB"/>
</dbReference>
<feature type="region of interest" description="Disordered" evidence="7">
    <location>
        <begin position="1"/>
        <end position="22"/>
    </location>
</feature>
<evidence type="ECO:0000256" key="1">
    <source>
        <dbReference type="ARBA" id="ARBA00004127"/>
    </source>
</evidence>
<evidence type="ECO:0000256" key="6">
    <source>
        <dbReference type="ARBA" id="ARBA00023136"/>
    </source>
</evidence>
<comment type="similarity">
    <text evidence="2">Belongs to the major facilitator superfamily.</text>
</comment>
<feature type="transmembrane region" description="Helical" evidence="8">
    <location>
        <begin position="248"/>
        <end position="273"/>
    </location>
</feature>
<dbReference type="GO" id="GO:0046943">
    <property type="term" value="F:carboxylic acid transmembrane transporter activity"/>
    <property type="evidence" value="ECO:0007669"/>
    <property type="project" value="UniProtKB-ARBA"/>
</dbReference>
<evidence type="ECO:0000256" key="5">
    <source>
        <dbReference type="ARBA" id="ARBA00022989"/>
    </source>
</evidence>
<feature type="transmembrane region" description="Helical" evidence="8">
    <location>
        <begin position="217"/>
        <end position="236"/>
    </location>
</feature>
<feature type="transmembrane region" description="Helical" evidence="8">
    <location>
        <begin position="181"/>
        <end position="205"/>
    </location>
</feature>
<feature type="transmembrane region" description="Helical" evidence="8">
    <location>
        <begin position="93"/>
        <end position="111"/>
    </location>
</feature>
<keyword evidence="3" id="KW-0813">Transport</keyword>
<feature type="transmembrane region" description="Helical" evidence="8">
    <location>
        <begin position="519"/>
        <end position="542"/>
    </location>
</feature>
<feature type="region of interest" description="Disordered" evidence="7">
    <location>
        <begin position="564"/>
        <end position="584"/>
    </location>
</feature>
<dbReference type="EMBL" id="ML220123">
    <property type="protein sequence ID" value="TGZ80667.1"/>
    <property type="molecule type" value="Genomic_DNA"/>
</dbReference>
<keyword evidence="4 8" id="KW-0812">Transmembrane</keyword>
<dbReference type="GO" id="GO:0012505">
    <property type="term" value="C:endomembrane system"/>
    <property type="evidence" value="ECO:0007669"/>
    <property type="project" value="UniProtKB-SubCell"/>
</dbReference>
<feature type="transmembrane region" description="Helical" evidence="8">
    <location>
        <begin position="55"/>
        <end position="87"/>
    </location>
</feature>
<reference evidence="10 11" key="1">
    <citation type="submission" date="2019-04" db="EMBL/GenBank/DDBJ databases">
        <title>Comparative genomics and transcriptomics to analyze fruiting body development in filamentous ascomycetes.</title>
        <authorList>
            <consortium name="DOE Joint Genome Institute"/>
            <person name="Lutkenhaus R."/>
            <person name="Traeger S."/>
            <person name="Breuer J."/>
            <person name="Kuo A."/>
            <person name="Lipzen A."/>
            <person name="Pangilinan J."/>
            <person name="Dilworth D."/>
            <person name="Sandor L."/>
            <person name="Poggeler S."/>
            <person name="Barry K."/>
            <person name="Grigoriev I.V."/>
            <person name="Nowrousian M."/>
        </authorList>
    </citation>
    <scope>NUCLEOTIDE SEQUENCE [LARGE SCALE GENOMIC DNA]</scope>
    <source>
        <strain evidence="10 11">CBS 389.68</strain>
    </source>
</reference>
<feature type="transmembrane region" description="Helical" evidence="8">
    <location>
        <begin position="318"/>
        <end position="339"/>
    </location>
</feature>
<dbReference type="PANTHER" id="PTHR23501:SF189">
    <property type="entry name" value="DRUG TRANSPORTER, PUTATIVE (AFU_ORTHOLOGUE AFUA_4G03920)-RELATED"/>
    <property type="match status" value="1"/>
</dbReference>
<dbReference type="CDD" id="cd17502">
    <property type="entry name" value="MFS_Azr1_MDR_like"/>
    <property type="match status" value="1"/>
</dbReference>
<dbReference type="InterPro" id="IPR036259">
    <property type="entry name" value="MFS_trans_sf"/>
</dbReference>
<dbReference type="GO" id="GO:0005886">
    <property type="term" value="C:plasma membrane"/>
    <property type="evidence" value="ECO:0007669"/>
    <property type="project" value="TreeGrafter"/>
</dbReference>
<keyword evidence="6 8" id="KW-0472">Membrane</keyword>
<gene>
    <name evidence="10" type="ORF">EX30DRAFT_341321</name>
</gene>
<dbReference type="PROSITE" id="PS50850">
    <property type="entry name" value="MFS"/>
    <property type="match status" value="1"/>
</dbReference>
<dbReference type="InterPro" id="IPR011701">
    <property type="entry name" value="MFS"/>
</dbReference>
<feature type="transmembrane region" description="Helical" evidence="8">
    <location>
        <begin position="123"/>
        <end position="142"/>
    </location>
</feature>
<dbReference type="AlphaFoldDB" id="A0A4S2MVR1"/>
<keyword evidence="5 8" id="KW-1133">Transmembrane helix</keyword>
<feature type="transmembrane region" description="Helical" evidence="8">
    <location>
        <begin position="416"/>
        <end position="435"/>
    </location>
</feature>
<evidence type="ECO:0000256" key="8">
    <source>
        <dbReference type="SAM" id="Phobius"/>
    </source>
</evidence>
<feature type="transmembrane region" description="Helical" evidence="8">
    <location>
        <begin position="359"/>
        <end position="379"/>
    </location>
</feature>
<evidence type="ECO:0000256" key="4">
    <source>
        <dbReference type="ARBA" id="ARBA00022692"/>
    </source>
</evidence>
<evidence type="ECO:0000256" key="3">
    <source>
        <dbReference type="ARBA" id="ARBA00022448"/>
    </source>
</evidence>
<feature type="transmembrane region" description="Helical" evidence="8">
    <location>
        <begin position="148"/>
        <end position="169"/>
    </location>
</feature>
<dbReference type="Pfam" id="PF07690">
    <property type="entry name" value="MFS_1"/>
    <property type="match status" value="1"/>
</dbReference>
<dbReference type="InParanoid" id="A0A4S2MVR1"/>
<name>A0A4S2MVR1_9PEZI</name>